<protein>
    <submittedName>
        <fullName evidence="1">Uncharacterized protein</fullName>
    </submittedName>
</protein>
<gene>
    <name evidence="1" type="ORF">ASPFODRAFT_53643</name>
</gene>
<organism evidence="1 2">
    <name type="scientific">Aspergillus luchuensis (strain CBS 106.47)</name>
    <dbReference type="NCBI Taxonomy" id="1137211"/>
    <lineage>
        <taxon>Eukaryota</taxon>
        <taxon>Fungi</taxon>
        <taxon>Dikarya</taxon>
        <taxon>Ascomycota</taxon>
        <taxon>Pezizomycotina</taxon>
        <taxon>Eurotiomycetes</taxon>
        <taxon>Eurotiomycetidae</taxon>
        <taxon>Eurotiales</taxon>
        <taxon>Aspergillaceae</taxon>
        <taxon>Aspergillus</taxon>
        <taxon>Aspergillus subgen. Circumdati</taxon>
    </lineage>
</organism>
<accession>A0A1M3T0H6</accession>
<dbReference type="VEuPathDB" id="FungiDB:ASPFODRAFT_53643"/>
<sequence>MIWCTVCRRSESTTSFLISTPCAVLAETREHPLYFIDAYLGGLPSISFLRILFGMPSLSPRDSADRLAIRDMEGKSTHMSRAFIGLAPLLLPGSAGRDRHPPWQQGREEYISVFHVVCWGTFDSPRKIISREATEPDSYIDIMYK</sequence>
<name>A0A1M3T0H6_ASPLC</name>
<proteinExistence type="predicted"/>
<evidence type="ECO:0000313" key="1">
    <source>
        <dbReference type="EMBL" id="OJZ80274.1"/>
    </source>
</evidence>
<dbReference type="Proteomes" id="UP000184063">
    <property type="component" value="Unassembled WGS sequence"/>
</dbReference>
<evidence type="ECO:0000313" key="2">
    <source>
        <dbReference type="Proteomes" id="UP000184063"/>
    </source>
</evidence>
<dbReference type="AlphaFoldDB" id="A0A1M3T0H6"/>
<reference evidence="2" key="1">
    <citation type="journal article" date="2017" name="Genome Biol.">
        <title>Comparative genomics reveals high biological diversity and specific adaptations in the industrially and medically important fungal genus Aspergillus.</title>
        <authorList>
            <person name="de Vries R.P."/>
            <person name="Riley R."/>
            <person name="Wiebenga A."/>
            <person name="Aguilar-Osorio G."/>
            <person name="Amillis S."/>
            <person name="Uchima C.A."/>
            <person name="Anderluh G."/>
            <person name="Asadollahi M."/>
            <person name="Askin M."/>
            <person name="Barry K."/>
            <person name="Battaglia E."/>
            <person name="Bayram O."/>
            <person name="Benocci T."/>
            <person name="Braus-Stromeyer S.A."/>
            <person name="Caldana C."/>
            <person name="Canovas D."/>
            <person name="Cerqueira G.C."/>
            <person name="Chen F."/>
            <person name="Chen W."/>
            <person name="Choi C."/>
            <person name="Clum A."/>
            <person name="Dos Santos R.A."/>
            <person name="Damasio A.R."/>
            <person name="Diallinas G."/>
            <person name="Emri T."/>
            <person name="Fekete E."/>
            <person name="Flipphi M."/>
            <person name="Freyberg S."/>
            <person name="Gallo A."/>
            <person name="Gournas C."/>
            <person name="Habgood R."/>
            <person name="Hainaut M."/>
            <person name="Harispe M.L."/>
            <person name="Henrissat B."/>
            <person name="Hilden K.S."/>
            <person name="Hope R."/>
            <person name="Hossain A."/>
            <person name="Karabika E."/>
            <person name="Karaffa L."/>
            <person name="Karanyi Z."/>
            <person name="Krasevec N."/>
            <person name="Kuo A."/>
            <person name="Kusch H."/>
            <person name="LaButti K."/>
            <person name="Lagendijk E.L."/>
            <person name="Lapidus A."/>
            <person name="Levasseur A."/>
            <person name="Lindquist E."/>
            <person name="Lipzen A."/>
            <person name="Logrieco A.F."/>
            <person name="MacCabe A."/>
            <person name="Maekelae M.R."/>
            <person name="Malavazi I."/>
            <person name="Melin P."/>
            <person name="Meyer V."/>
            <person name="Mielnichuk N."/>
            <person name="Miskei M."/>
            <person name="Molnar A.P."/>
            <person name="Mule G."/>
            <person name="Ngan C.Y."/>
            <person name="Orejas M."/>
            <person name="Orosz E."/>
            <person name="Ouedraogo J.P."/>
            <person name="Overkamp K.M."/>
            <person name="Park H.-S."/>
            <person name="Perrone G."/>
            <person name="Piumi F."/>
            <person name="Punt P.J."/>
            <person name="Ram A.F."/>
            <person name="Ramon A."/>
            <person name="Rauscher S."/>
            <person name="Record E."/>
            <person name="Riano-Pachon D.M."/>
            <person name="Robert V."/>
            <person name="Roehrig J."/>
            <person name="Ruller R."/>
            <person name="Salamov A."/>
            <person name="Salih N.S."/>
            <person name="Samson R.A."/>
            <person name="Sandor E."/>
            <person name="Sanguinetti M."/>
            <person name="Schuetze T."/>
            <person name="Sepcic K."/>
            <person name="Shelest E."/>
            <person name="Sherlock G."/>
            <person name="Sophianopoulou V."/>
            <person name="Squina F.M."/>
            <person name="Sun H."/>
            <person name="Susca A."/>
            <person name="Todd R.B."/>
            <person name="Tsang A."/>
            <person name="Unkles S.E."/>
            <person name="van de Wiele N."/>
            <person name="van Rossen-Uffink D."/>
            <person name="Oliveira J.V."/>
            <person name="Vesth T.C."/>
            <person name="Visser J."/>
            <person name="Yu J.-H."/>
            <person name="Zhou M."/>
            <person name="Andersen M.R."/>
            <person name="Archer D.B."/>
            <person name="Baker S.E."/>
            <person name="Benoit I."/>
            <person name="Brakhage A.A."/>
            <person name="Braus G.H."/>
            <person name="Fischer R."/>
            <person name="Frisvad J.C."/>
            <person name="Goldman G.H."/>
            <person name="Houbraken J."/>
            <person name="Oakley B."/>
            <person name="Pocsi I."/>
            <person name="Scazzocchio C."/>
            <person name="Seiboth B."/>
            <person name="vanKuyk P.A."/>
            <person name="Wortman J."/>
            <person name="Dyer P.S."/>
            <person name="Grigoriev I.V."/>
        </authorList>
    </citation>
    <scope>NUCLEOTIDE SEQUENCE [LARGE SCALE GENOMIC DNA]</scope>
    <source>
        <strain evidence="2">CBS 106.47</strain>
    </source>
</reference>
<dbReference type="EMBL" id="KV878257">
    <property type="protein sequence ID" value="OJZ80274.1"/>
    <property type="molecule type" value="Genomic_DNA"/>
</dbReference>